<dbReference type="GO" id="GO:0098852">
    <property type="term" value="C:lytic vacuole membrane"/>
    <property type="evidence" value="ECO:0007669"/>
    <property type="project" value="UniProtKB-ARBA"/>
</dbReference>
<dbReference type="SMART" id="SM00679">
    <property type="entry name" value="CTNS"/>
    <property type="match status" value="2"/>
</dbReference>
<feature type="transmembrane region" description="Helical" evidence="8">
    <location>
        <begin position="278"/>
        <end position="298"/>
    </location>
</feature>
<dbReference type="InterPro" id="IPR051415">
    <property type="entry name" value="LAAT-1"/>
</dbReference>
<sequence length="335" mass="35668">MKSCDIFSQPSRINLSMIRLSILIIHPKHNSAPSTSNYPTMFAPSQNIRLDIDALSGILGSISIACWLVVFTPQILENFRRSSADGLSLAFIIVWLSGDVCNVLGAILQGVLPTMTILAVYYAFADTRRGATAAGEAAGRRGEETGPRRRHGFRAAAALPALRAAPAPAHIRPTSTLQPLVFNLSALLAVCAAGVFGWWISSTRSPAPRPPPQRHHRQRNPGTTTGTGNGPRGAATAPLQLDLWGQIFGYLCAALYLGSRGPQLLLNYRRKSTEGVSMLFFLFACVGNLTYVLSILAFEPDCAREAGVGAAVAGRRGGLLVGAGSGGESTRGMWL</sequence>
<keyword evidence="3 8" id="KW-1133">Transmembrane helix</keyword>
<evidence type="ECO:0000256" key="4">
    <source>
        <dbReference type="ARBA" id="ARBA00023136"/>
    </source>
</evidence>
<feature type="transmembrane region" description="Helical" evidence="8">
    <location>
        <begin position="180"/>
        <end position="200"/>
    </location>
</feature>
<dbReference type="InterPro" id="IPR006603">
    <property type="entry name" value="PQ-loop_rpt"/>
</dbReference>
<gene>
    <name evidence="9" type="ORF">FRX48_02925</name>
</gene>
<comment type="similarity">
    <text evidence="5">Belongs to the laat-1 family.</text>
</comment>
<dbReference type="FunFam" id="1.20.1280.290:FF:000009">
    <property type="entry name" value="PQ loop repeat family protein"/>
    <property type="match status" value="1"/>
</dbReference>
<dbReference type="Pfam" id="PF04193">
    <property type="entry name" value="PQ-loop"/>
    <property type="match status" value="2"/>
</dbReference>
<evidence type="ECO:0000256" key="2">
    <source>
        <dbReference type="ARBA" id="ARBA00022692"/>
    </source>
</evidence>
<dbReference type="Proteomes" id="UP000324767">
    <property type="component" value="Unassembled WGS sequence"/>
</dbReference>
<keyword evidence="2 8" id="KW-0812">Transmembrane</keyword>
<evidence type="ECO:0000313" key="10">
    <source>
        <dbReference type="Proteomes" id="UP000324767"/>
    </source>
</evidence>
<evidence type="ECO:0000256" key="6">
    <source>
        <dbReference type="ARBA" id="ARBA00050768"/>
    </source>
</evidence>
<dbReference type="OrthoDB" id="8048523at2759"/>
<accession>A0A5M8PVT5</accession>
<evidence type="ECO:0000256" key="8">
    <source>
        <dbReference type="SAM" id="Phobius"/>
    </source>
</evidence>
<comment type="subcellular location">
    <subcellularLocation>
        <location evidence="1">Membrane</location>
        <topology evidence="1">Multi-pass membrane protein</topology>
    </subcellularLocation>
</comment>
<proteinExistence type="inferred from homology"/>
<feature type="transmembrane region" description="Helical" evidence="8">
    <location>
        <begin position="52"/>
        <end position="70"/>
    </location>
</feature>
<evidence type="ECO:0000256" key="3">
    <source>
        <dbReference type="ARBA" id="ARBA00022989"/>
    </source>
</evidence>
<feature type="region of interest" description="Disordered" evidence="7">
    <location>
        <begin position="205"/>
        <end position="233"/>
    </location>
</feature>
<comment type="catalytic activity">
    <reaction evidence="6">
        <text>L-histidine(out) + L-arginine(in) = L-histidine(in) + L-arginine(out)</text>
        <dbReference type="Rhea" id="RHEA:71063"/>
        <dbReference type="ChEBI" id="CHEBI:32682"/>
        <dbReference type="ChEBI" id="CHEBI:57595"/>
    </reaction>
</comment>
<dbReference type="PANTHER" id="PTHR16201:SF35">
    <property type="entry name" value="VACUOLAR AMINO ACID TRANSPORTER YPQ1-RELATED"/>
    <property type="match status" value="1"/>
</dbReference>
<dbReference type="GO" id="GO:0015174">
    <property type="term" value="F:basic amino acid transmembrane transporter activity"/>
    <property type="evidence" value="ECO:0007669"/>
    <property type="project" value="UniProtKB-ARBA"/>
</dbReference>
<dbReference type="AlphaFoldDB" id="A0A5M8PVT5"/>
<feature type="transmembrane region" description="Helical" evidence="8">
    <location>
        <begin position="247"/>
        <end position="266"/>
    </location>
</feature>
<dbReference type="EMBL" id="VXIT01000004">
    <property type="protein sequence ID" value="KAA6413181.1"/>
    <property type="molecule type" value="Genomic_DNA"/>
</dbReference>
<reference evidence="9 10" key="1">
    <citation type="submission" date="2019-09" db="EMBL/GenBank/DDBJ databases">
        <title>The hologenome of the rock-dwelling lichen Lasallia pustulata.</title>
        <authorList>
            <person name="Greshake Tzovaras B."/>
            <person name="Segers F."/>
            <person name="Bicker A."/>
            <person name="Dal Grande F."/>
            <person name="Otte J."/>
            <person name="Hankeln T."/>
            <person name="Schmitt I."/>
            <person name="Ebersberger I."/>
        </authorList>
    </citation>
    <scope>NUCLEOTIDE SEQUENCE [LARGE SCALE GENOMIC DNA]</scope>
    <source>
        <strain evidence="9">A1-1</strain>
    </source>
</reference>
<protein>
    <submittedName>
        <fullName evidence="9">Uncharacterized protein</fullName>
    </submittedName>
</protein>
<evidence type="ECO:0000256" key="1">
    <source>
        <dbReference type="ARBA" id="ARBA00004141"/>
    </source>
</evidence>
<evidence type="ECO:0000256" key="7">
    <source>
        <dbReference type="SAM" id="MobiDB-lite"/>
    </source>
</evidence>
<evidence type="ECO:0000313" key="9">
    <source>
        <dbReference type="EMBL" id="KAA6413181.1"/>
    </source>
</evidence>
<feature type="transmembrane region" description="Helical" evidence="8">
    <location>
        <begin position="104"/>
        <end position="124"/>
    </location>
</feature>
<comment type="caution">
    <text evidence="9">The sequence shown here is derived from an EMBL/GenBank/DDBJ whole genome shotgun (WGS) entry which is preliminary data.</text>
</comment>
<organism evidence="9 10">
    <name type="scientific">Lasallia pustulata</name>
    <dbReference type="NCBI Taxonomy" id="136370"/>
    <lineage>
        <taxon>Eukaryota</taxon>
        <taxon>Fungi</taxon>
        <taxon>Dikarya</taxon>
        <taxon>Ascomycota</taxon>
        <taxon>Pezizomycotina</taxon>
        <taxon>Lecanoromycetes</taxon>
        <taxon>OSLEUM clade</taxon>
        <taxon>Umbilicariomycetidae</taxon>
        <taxon>Umbilicariales</taxon>
        <taxon>Umbilicariaceae</taxon>
        <taxon>Lasallia</taxon>
    </lineage>
</organism>
<keyword evidence="4 8" id="KW-0472">Membrane</keyword>
<dbReference type="GO" id="GO:0034486">
    <property type="term" value="P:vacuolar transmembrane transport"/>
    <property type="evidence" value="ECO:0007669"/>
    <property type="project" value="UniProtKB-ARBA"/>
</dbReference>
<dbReference type="Gene3D" id="1.20.1280.290">
    <property type="match status" value="2"/>
</dbReference>
<evidence type="ECO:0000256" key="5">
    <source>
        <dbReference type="ARBA" id="ARBA00038039"/>
    </source>
</evidence>
<dbReference type="PANTHER" id="PTHR16201">
    <property type="entry name" value="SEVEN TRANSMEMBRANE PROTEIN 1-RELATED"/>
    <property type="match status" value="1"/>
</dbReference>
<name>A0A5M8PVT5_9LECA</name>